<dbReference type="Pfam" id="PF10373">
    <property type="entry name" value="EST1_DNA_bind"/>
    <property type="match status" value="1"/>
</dbReference>
<feature type="compositionally biased region" description="Basic and acidic residues" evidence="2">
    <location>
        <begin position="720"/>
        <end position="774"/>
    </location>
</feature>
<dbReference type="EMBL" id="JARQZJ010000123">
    <property type="protein sequence ID" value="KAK9889657.1"/>
    <property type="molecule type" value="Genomic_DNA"/>
</dbReference>
<dbReference type="SUPFAM" id="SSF48452">
    <property type="entry name" value="TPR-like"/>
    <property type="match status" value="1"/>
</dbReference>
<feature type="region of interest" description="Disordered" evidence="2">
    <location>
        <begin position="76"/>
        <end position="96"/>
    </location>
</feature>
<feature type="compositionally biased region" description="Basic and acidic residues" evidence="2">
    <location>
        <begin position="1133"/>
        <end position="1154"/>
    </location>
</feature>
<feature type="region of interest" description="Disordered" evidence="2">
    <location>
        <begin position="657"/>
        <end position="789"/>
    </location>
</feature>
<feature type="compositionally biased region" description="Basic and acidic residues" evidence="2">
    <location>
        <begin position="693"/>
        <end position="705"/>
    </location>
</feature>
<evidence type="ECO:0000259" key="4">
    <source>
        <dbReference type="Pfam" id="PF10374"/>
    </source>
</evidence>
<dbReference type="InterPro" id="IPR011990">
    <property type="entry name" value="TPR-like_helical_dom_sf"/>
</dbReference>
<dbReference type="Gene3D" id="1.25.40.10">
    <property type="entry name" value="Tetratricopeptide repeat domain"/>
    <property type="match status" value="1"/>
</dbReference>
<dbReference type="PANTHER" id="PTHR15696">
    <property type="entry name" value="SMG-7 SUPPRESSOR WITH MORPHOLOGICAL EFFECT ON GENITALIA PROTEIN 7"/>
    <property type="match status" value="1"/>
</dbReference>
<feature type="region of interest" description="Disordered" evidence="2">
    <location>
        <begin position="1133"/>
        <end position="1161"/>
    </location>
</feature>
<name>A0AAW1VA92_9CUCU</name>
<feature type="region of interest" description="Disordered" evidence="2">
    <location>
        <begin position="1"/>
        <end position="32"/>
    </location>
</feature>
<feature type="domain" description="DNA/RNA-binding" evidence="3">
    <location>
        <begin position="1066"/>
        <end position="1273"/>
    </location>
</feature>
<dbReference type="GO" id="GO:0005697">
    <property type="term" value="C:telomerase holoenzyme complex"/>
    <property type="evidence" value="ECO:0007669"/>
    <property type="project" value="TreeGrafter"/>
</dbReference>
<feature type="compositionally biased region" description="Low complexity" evidence="2">
    <location>
        <begin position="210"/>
        <end position="220"/>
    </location>
</feature>
<feature type="compositionally biased region" description="Polar residues" evidence="2">
    <location>
        <begin position="775"/>
        <end position="787"/>
    </location>
</feature>
<dbReference type="GO" id="GO:0000184">
    <property type="term" value="P:nuclear-transcribed mRNA catabolic process, nonsense-mediated decay"/>
    <property type="evidence" value="ECO:0007669"/>
    <property type="project" value="UniProtKB-KW"/>
</dbReference>
<reference evidence="5 6" key="1">
    <citation type="submission" date="2023-03" db="EMBL/GenBank/DDBJ databases">
        <title>Genome insight into feeding habits of ladybird beetles.</title>
        <authorList>
            <person name="Li H.-S."/>
            <person name="Huang Y.-H."/>
            <person name="Pang H."/>
        </authorList>
    </citation>
    <scope>NUCLEOTIDE SEQUENCE [LARGE SCALE GENOMIC DNA]</scope>
    <source>
        <strain evidence="5">SYSU_2023b</strain>
        <tissue evidence="5">Whole body</tissue>
    </source>
</reference>
<dbReference type="Proteomes" id="UP001431783">
    <property type="component" value="Unassembled WGS sequence"/>
</dbReference>
<feature type="compositionally biased region" description="Polar residues" evidence="2">
    <location>
        <begin position="146"/>
        <end position="155"/>
    </location>
</feature>
<comment type="caution">
    <text evidence="5">The sequence shown here is derived from an EMBL/GenBank/DDBJ whole genome shotgun (WGS) entry which is preliminary data.</text>
</comment>
<feature type="region of interest" description="Disordered" evidence="2">
    <location>
        <begin position="803"/>
        <end position="861"/>
    </location>
</feature>
<feature type="compositionally biased region" description="Basic and acidic residues" evidence="2">
    <location>
        <begin position="165"/>
        <end position="178"/>
    </location>
</feature>
<feature type="compositionally biased region" description="Low complexity" evidence="2">
    <location>
        <begin position="658"/>
        <end position="670"/>
    </location>
</feature>
<dbReference type="InterPro" id="IPR018834">
    <property type="entry name" value="DNA/RNA-bd_Est1-type"/>
</dbReference>
<feature type="compositionally biased region" description="Polar residues" evidence="2">
    <location>
        <begin position="19"/>
        <end position="32"/>
    </location>
</feature>
<keyword evidence="1" id="KW-0866">Nonsense-mediated mRNA decay</keyword>
<dbReference type="PANTHER" id="PTHR15696:SF0">
    <property type="entry name" value="TELOMERASE-BINDING PROTEIN EST1A"/>
    <property type="match status" value="1"/>
</dbReference>
<feature type="compositionally biased region" description="Polar residues" evidence="2">
    <location>
        <begin position="189"/>
        <end position="200"/>
    </location>
</feature>
<feature type="compositionally biased region" description="Basic and acidic residues" evidence="2">
    <location>
        <begin position="422"/>
        <end position="558"/>
    </location>
</feature>
<dbReference type="GO" id="GO:0042162">
    <property type="term" value="F:telomeric DNA binding"/>
    <property type="evidence" value="ECO:0007669"/>
    <property type="project" value="TreeGrafter"/>
</dbReference>
<sequence>MKRRPHQQYYKPGSGILRKSSSGIEESESDTNLLFTSKQNNIKISTNVESKFKSEGNSPRNNQQNMDKIVEKFGDVNITDHNKKSKKPDQEIYVPRHVANSKKFEQDTSRTVTQKRDDYSHEYEVIGDNEKNLHGYSNGNDRRFDSQSGERFNSNKSKRYSNKRRGNDSREEWSDKSRQVRQGSEPRGINNSNREANNWQRTRDTRSVEPSGPSSSGSASNYGEKPYTNKPPSGRRHSTICLERLNELPPRFRKKMMEEGQFKNVNLPEEGWDGSSLTFQGTNTQSSGYSTMDSYHTNHGSYATLPNSHTHQNQGPVNQNIGYLTMPGRSRGRGRLMNYDQYDYSSVNRQIDTKSPCNSRPPTPPSYGSSLKENPGRPTSRPHTPSYNRRNDYNRSSDDKYHSLSRQTSQERYRRTTYGDGYESRRSDDHFSYKNNEERVRNNEDRFSNNDERLRNDDRYRNNDDRHRNNDDRHRSNDDRHRNNNDRHRNNDDRLRNNDDRHKNNEERHRNNEHRYRNKDDFHQKRRDDPRSFRIHDDRDHKGQGEPRTGNYREHRDQFGSNDAQEVTVDTKLLISLKDDTEQKSKRSSLDALLSPVSPPTSIAETFEALLPVTTDVLDWSEEVEMNYKLESEAQSDALTRSSSVASLVESNATLVPSHSNVNNVNTNLVKKSKRTKRKTKLKGRSRSGRRNGSRERQFDSHTFDNFKVPAEPRHRKLSDRRDSSRSSRAHSREGSFDRTWRMSANDHENWRDEIRQRQDQDKGREITRSRQNSEDSQSNQRISGDLSNIDVKKAGVLVIQHPKPQENASGATPPSLDHPRYADARRQPSGCRTKSLFDPNNPDKPIIVKSSNARTDPGIPEIKEMVPLPADYDQFGNICPLWYREGSEEYRLSHYPAMINDVKRADQEIQCAIHSGIFLKNWTDVEIFRQFLRESLQYFLCKDLKFSQTGNIEQHFWKLLYYNIIERIRGAIQKDEANREHYKQFVLFLVDEGTQYFEGLLNMLEETYEFQLNDYLGANQSVPQKGLGYVGLALISAQKIFIFLGDLARYKEQINETTNYGKCRHWYIKAHEINPKNGRPYKKLAVLAVFARRKLDAVYYYMRSLMSSNPIYPARDKLNALFYENSKKYEQGEKRRREEKLERARKHMMEKESQTTNQPTSIRRETWIRPDGGKRVHRTTQAVQGDEDSEEQNLASLSSVEVNKRFVISYLHVHGKLITRIGMESFQEAAMQMLKEFRALLQHSPLPLPTNRLLQLLALNMFAIESTQLKGNAVFRFLGNDRPVSYIVNSNLRPKVPVNHAGQMLSFRRGRGAKISEFPNRRNLFIASLGRPI</sequence>
<organism evidence="5 6">
    <name type="scientific">Henosepilachna vigintioctopunctata</name>
    <dbReference type="NCBI Taxonomy" id="420089"/>
    <lineage>
        <taxon>Eukaryota</taxon>
        <taxon>Metazoa</taxon>
        <taxon>Ecdysozoa</taxon>
        <taxon>Arthropoda</taxon>
        <taxon>Hexapoda</taxon>
        <taxon>Insecta</taxon>
        <taxon>Pterygota</taxon>
        <taxon>Neoptera</taxon>
        <taxon>Endopterygota</taxon>
        <taxon>Coleoptera</taxon>
        <taxon>Polyphaga</taxon>
        <taxon>Cucujiformia</taxon>
        <taxon>Coccinelloidea</taxon>
        <taxon>Coccinellidae</taxon>
        <taxon>Epilachninae</taxon>
        <taxon>Epilachnini</taxon>
        <taxon>Henosepilachna</taxon>
    </lineage>
</organism>
<feature type="region of interest" description="Disordered" evidence="2">
    <location>
        <begin position="349"/>
        <end position="565"/>
    </location>
</feature>
<feature type="compositionally biased region" description="Basic and acidic residues" evidence="2">
    <location>
        <begin position="389"/>
        <end position="402"/>
    </location>
</feature>
<evidence type="ECO:0000313" key="5">
    <source>
        <dbReference type="EMBL" id="KAK9889657.1"/>
    </source>
</evidence>
<evidence type="ECO:0000313" key="6">
    <source>
        <dbReference type="Proteomes" id="UP001431783"/>
    </source>
</evidence>
<dbReference type="InterPro" id="IPR019458">
    <property type="entry name" value="Est1-like_N"/>
</dbReference>
<dbReference type="GO" id="GO:0070034">
    <property type="term" value="F:telomerase RNA binding"/>
    <property type="evidence" value="ECO:0007669"/>
    <property type="project" value="TreeGrafter"/>
</dbReference>
<feature type="compositionally biased region" description="Basic residues" evidence="2">
    <location>
        <begin position="671"/>
        <end position="692"/>
    </location>
</feature>
<evidence type="ECO:0000256" key="1">
    <source>
        <dbReference type="ARBA" id="ARBA00023161"/>
    </source>
</evidence>
<feature type="compositionally biased region" description="Basic and acidic residues" evidence="2">
    <location>
        <begin position="818"/>
        <end position="827"/>
    </location>
</feature>
<accession>A0AAW1VA92</accession>
<evidence type="ECO:0008006" key="7">
    <source>
        <dbReference type="Google" id="ProtNLM"/>
    </source>
</evidence>
<feature type="domain" description="Telomerase activating protein Est1-like N-terminal" evidence="4">
    <location>
        <begin position="953"/>
        <end position="1056"/>
    </location>
</feature>
<dbReference type="InterPro" id="IPR045153">
    <property type="entry name" value="Est1/Ebs1-like"/>
</dbReference>
<evidence type="ECO:0000256" key="2">
    <source>
        <dbReference type="SAM" id="MobiDB-lite"/>
    </source>
</evidence>
<feature type="compositionally biased region" description="Basic and acidic residues" evidence="2">
    <location>
        <begin position="76"/>
        <end position="90"/>
    </location>
</feature>
<evidence type="ECO:0000259" key="3">
    <source>
        <dbReference type="Pfam" id="PF10373"/>
    </source>
</evidence>
<feature type="region of interest" description="Disordered" evidence="2">
    <location>
        <begin position="127"/>
        <end position="239"/>
    </location>
</feature>
<proteinExistence type="predicted"/>
<gene>
    <name evidence="5" type="ORF">WA026_007035</name>
</gene>
<protein>
    <recommendedName>
        <fullName evidence="7">Telomerase-binding protein EST1A</fullName>
    </recommendedName>
</protein>
<keyword evidence="6" id="KW-1185">Reference proteome</keyword>
<dbReference type="Pfam" id="PF10374">
    <property type="entry name" value="EST1"/>
    <property type="match status" value="1"/>
</dbReference>
<feature type="compositionally biased region" description="Polar residues" evidence="2">
    <location>
        <begin position="349"/>
        <end position="358"/>
    </location>
</feature>